<reference evidence="1 2" key="1">
    <citation type="journal article" date="2016" name="Nat. Commun.">
        <title>Thousands of microbial genomes shed light on interconnected biogeochemical processes in an aquifer system.</title>
        <authorList>
            <person name="Anantharaman K."/>
            <person name="Brown C.T."/>
            <person name="Hug L.A."/>
            <person name="Sharon I."/>
            <person name="Castelle C.J."/>
            <person name="Probst A.J."/>
            <person name="Thomas B.C."/>
            <person name="Singh A."/>
            <person name="Wilkins M.J."/>
            <person name="Karaoz U."/>
            <person name="Brodie E.L."/>
            <person name="Williams K.H."/>
            <person name="Hubbard S.S."/>
            <person name="Banfield J.F."/>
        </authorList>
    </citation>
    <scope>NUCLEOTIDE SEQUENCE [LARGE SCALE GENOMIC DNA]</scope>
</reference>
<organism evidence="1 2">
    <name type="scientific">Candidatus Lambdaproteobacteria bacterium RIFOXYD2_FULL_50_16</name>
    <dbReference type="NCBI Taxonomy" id="1817772"/>
    <lineage>
        <taxon>Bacteria</taxon>
        <taxon>Pseudomonadati</taxon>
        <taxon>Pseudomonadota</taxon>
        <taxon>Candidatus Lambdaproteobacteria</taxon>
    </lineage>
</organism>
<sequence>MIDQIEAALIAKLSPVLPKFQVAAFPDKPEHYSLTGLEGAVLIRYLGSVYQTGQEFGPTSLQSLEEVPGARVLSFELALLTRGLGQHQGVYPLLQQVLEQLTGFAPAGASELLPVKDGFMSYAQGIWCHFIHFTTTVP</sequence>
<dbReference type="EMBL" id="MFNE01000047">
    <property type="protein sequence ID" value="OGG93588.1"/>
    <property type="molecule type" value="Genomic_DNA"/>
</dbReference>
<dbReference type="InterPro" id="IPR038042">
    <property type="entry name" value="Gp37-like"/>
</dbReference>
<proteinExistence type="predicted"/>
<dbReference type="Gene3D" id="3.30.2000.10">
    <property type="entry name" value="Phage tail protein-like"/>
    <property type="match status" value="1"/>
</dbReference>
<comment type="caution">
    <text evidence="1">The sequence shown here is derived from an EMBL/GenBank/DDBJ whole genome shotgun (WGS) entry which is preliminary data.</text>
</comment>
<dbReference type="Pfam" id="PF09646">
    <property type="entry name" value="Gp37"/>
    <property type="match status" value="1"/>
</dbReference>
<dbReference type="AlphaFoldDB" id="A0A1F6G646"/>
<dbReference type="SUPFAM" id="SSF143749">
    <property type="entry name" value="Phage tail protein-like"/>
    <property type="match status" value="1"/>
</dbReference>
<evidence type="ECO:0000313" key="2">
    <source>
        <dbReference type="Proteomes" id="UP000178449"/>
    </source>
</evidence>
<protein>
    <submittedName>
        <fullName evidence="1">Uncharacterized protein</fullName>
    </submittedName>
</protein>
<dbReference type="STRING" id="1817772.A2527_11820"/>
<accession>A0A1F6G646</accession>
<name>A0A1F6G646_9PROT</name>
<dbReference type="InterPro" id="IPR035934">
    <property type="entry name" value="Phage_tail_protein-like_sf"/>
</dbReference>
<gene>
    <name evidence="1" type="ORF">A2527_11820</name>
</gene>
<evidence type="ECO:0000313" key="1">
    <source>
        <dbReference type="EMBL" id="OGG93588.1"/>
    </source>
</evidence>
<dbReference type="InterPro" id="IPR018602">
    <property type="entry name" value="Gp37/STM4215"/>
</dbReference>
<dbReference type="Proteomes" id="UP000178449">
    <property type="component" value="Unassembled WGS sequence"/>
</dbReference>